<evidence type="ECO:0000313" key="6">
    <source>
        <dbReference type="EMBL" id="MEJ5977530.1"/>
    </source>
</evidence>
<keyword evidence="2 4" id="KW-0479">Metal-binding</keyword>
<evidence type="ECO:0000256" key="2">
    <source>
        <dbReference type="ARBA" id="ARBA00022723"/>
    </source>
</evidence>
<dbReference type="EC" id="3.1.3.1" evidence="4"/>
<dbReference type="Pfam" id="PF01663">
    <property type="entry name" value="Phosphodiest"/>
    <property type="match status" value="1"/>
</dbReference>
<evidence type="ECO:0000313" key="7">
    <source>
        <dbReference type="Proteomes" id="UP001361239"/>
    </source>
</evidence>
<dbReference type="RefSeq" id="WP_339587464.1">
    <property type="nucleotide sequence ID" value="NZ_JBBHJZ010000002.1"/>
</dbReference>
<feature type="signal peptide" evidence="5">
    <location>
        <begin position="1"/>
        <end position="22"/>
    </location>
</feature>
<dbReference type="Proteomes" id="UP001361239">
    <property type="component" value="Unassembled WGS sequence"/>
</dbReference>
<proteinExistence type="predicted"/>
<keyword evidence="7" id="KW-1185">Reference proteome</keyword>
<comment type="cofactor">
    <cofactor evidence="4">
        <name>Zn(2+)</name>
        <dbReference type="ChEBI" id="CHEBI:29105"/>
    </cofactor>
    <text evidence="4">Binds 2 Zn(2+) ions.</text>
</comment>
<keyword evidence="3 5" id="KW-0732">Signal</keyword>
<dbReference type="EMBL" id="JBBHJZ010000002">
    <property type="protein sequence ID" value="MEJ5977530.1"/>
    <property type="molecule type" value="Genomic_DNA"/>
</dbReference>
<comment type="catalytic activity">
    <reaction evidence="4">
        <text>a phosphate monoester + H2O = an alcohol + phosphate</text>
        <dbReference type="Rhea" id="RHEA:15017"/>
        <dbReference type="ChEBI" id="CHEBI:15377"/>
        <dbReference type="ChEBI" id="CHEBI:30879"/>
        <dbReference type="ChEBI" id="CHEBI:43474"/>
        <dbReference type="ChEBI" id="CHEBI:67140"/>
        <dbReference type="EC" id="3.1.3.1"/>
    </reaction>
</comment>
<evidence type="ECO:0000256" key="5">
    <source>
        <dbReference type="SAM" id="SignalP"/>
    </source>
</evidence>
<keyword evidence="4" id="KW-0862">Zinc</keyword>
<name>A0ABU8RWR9_9SPHN</name>
<protein>
    <recommendedName>
        <fullName evidence="4">Alkaline phosphatase</fullName>
        <ecNumber evidence="4">3.1.3.1</ecNumber>
    </recommendedName>
</protein>
<evidence type="ECO:0000256" key="4">
    <source>
        <dbReference type="PIRNR" id="PIRNR031924"/>
    </source>
</evidence>
<dbReference type="InterPro" id="IPR026263">
    <property type="entry name" value="Alkaline_phosphatase_prok"/>
</dbReference>
<dbReference type="Gene3D" id="3.40.720.10">
    <property type="entry name" value="Alkaline Phosphatase, subunit A"/>
    <property type="match status" value="1"/>
</dbReference>
<dbReference type="SUPFAM" id="SSF53649">
    <property type="entry name" value="Alkaline phosphatase-like"/>
    <property type="match status" value="1"/>
</dbReference>
<feature type="chain" id="PRO_5046120206" description="Alkaline phosphatase" evidence="5">
    <location>
        <begin position="23"/>
        <end position="563"/>
    </location>
</feature>
<accession>A0ABU8RWR9</accession>
<evidence type="ECO:0000256" key="3">
    <source>
        <dbReference type="ARBA" id="ARBA00022729"/>
    </source>
</evidence>
<dbReference type="Gene3D" id="3.30.1360.150">
    <property type="match status" value="1"/>
</dbReference>
<comment type="caution">
    <text evidence="6">The sequence shown here is derived from an EMBL/GenBank/DDBJ whole genome shotgun (WGS) entry which is preliminary data.</text>
</comment>
<dbReference type="PANTHER" id="PTHR10151:SF120">
    <property type="entry name" value="BIS(5'-ADENOSYL)-TRIPHOSPHATASE"/>
    <property type="match status" value="1"/>
</dbReference>
<dbReference type="CDD" id="cd16016">
    <property type="entry name" value="AP-SPAP"/>
    <property type="match status" value="1"/>
</dbReference>
<gene>
    <name evidence="6" type="ORF">WG901_12845</name>
</gene>
<evidence type="ECO:0000256" key="1">
    <source>
        <dbReference type="ARBA" id="ARBA00022553"/>
    </source>
</evidence>
<dbReference type="PANTHER" id="PTHR10151">
    <property type="entry name" value="ECTONUCLEOTIDE PYROPHOSPHATASE/PHOSPHODIESTERASE"/>
    <property type="match status" value="1"/>
</dbReference>
<dbReference type="InterPro" id="IPR002591">
    <property type="entry name" value="Phosphodiest/P_Trfase"/>
</dbReference>
<keyword evidence="1" id="KW-0597">Phosphoprotein</keyword>
<dbReference type="PIRSF" id="PIRSF031924">
    <property type="entry name" value="Pi-irrepressible_AP"/>
    <property type="match status" value="1"/>
</dbReference>
<dbReference type="InterPro" id="IPR017850">
    <property type="entry name" value="Alkaline_phosphatase_core_sf"/>
</dbReference>
<comment type="function">
    <text evidence="4">Alkaline phosphatase with broad substrate specificity.</text>
</comment>
<organism evidence="6 7">
    <name type="scientific">Novosphingobium anseongense</name>
    <dbReference type="NCBI Taxonomy" id="3133436"/>
    <lineage>
        <taxon>Bacteria</taxon>
        <taxon>Pseudomonadati</taxon>
        <taxon>Pseudomonadota</taxon>
        <taxon>Alphaproteobacteria</taxon>
        <taxon>Sphingomonadales</taxon>
        <taxon>Sphingomonadaceae</taxon>
        <taxon>Novosphingobium</taxon>
    </lineage>
</organism>
<reference evidence="6 7" key="1">
    <citation type="submission" date="2024-03" db="EMBL/GenBank/DDBJ databases">
        <authorList>
            <person name="Jo J.-H."/>
        </authorList>
    </citation>
    <scope>NUCLEOTIDE SEQUENCE [LARGE SCALE GENOMIC DNA]</scope>
    <source>
        <strain evidence="6 7">PS1R-30</strain>
    </source>
</reference>
<sequence length="563" mass="59160">MRRSLAPLALVLALSASGAALAKAAEPAPPPAAPTSAPTPKAPPRLIVAISVDQFSADLFARYRRYFTAGLARLQEGAVFPSGFQSHAATETCPGHSTLLTGARPSRTGIIANNWFDPSIARADKRVYCSEDERDPASTSRDPVVSAWHLKVPTLGERMKAAWPESRNVAVSAKDRAVVMMGGHAIDAGYWWKGSAFTSFAGKPLSPAVQAENAAVAKLLQAGAPAIALPAWCNAADRAVPVKNFTIGNGRFVLEPNKPDGFRVSPRIDAATGDLALKLVDEIQLGKGKAPDILSVSYSATDYVGHALGNGGAEMCVQLAELDKTIGRLLAGLDARKLDYVVVLSADHGGLDATERLDQQAYPAAIRVDKALQPAALGQAITAETGVTPPAGALIFGDGPGGDYYIARNLSPEQKAKVQAALVAKLKASPEVAAAYAAQEIAAQPRPTASPQDWTLLERARESFDAERSGDVVAFLKRGVMAIPDPAPGYTAGHGSVWDYDRRVPMLFWRRGLPGFEQPAPVETVDIAPSLAAVLGLKVASGEFDGRCLDLDGGAGDTCQPQP</sequence>